<keyword evidence="1" id="KW-0732">Signal</keyword>
<keyword evidence="4" id="KW-1185">Reference proteome</keyword>
<dbReference type="InParanoid" id="A0A5C7EU89"/>
<dbReference type="AlphaFoldDB" id="A0A5C7EU89"/>
<sequence length="135" mass="14644">MQPKLIFFALSVAVPAFAIAAGLKEVDTLEQAAIAKNPHQASGPLKGAKVARVAPYRFEAARGERLSEALRTMLESEGWTLVWDSGADYLIRHDYSVEEKDLESVLKRVLSAYGLSATIYTGNSVVAVYPSETGK</sequence>
<evidence type="ECO:0000313" key="3">
    <source>
        <dbReference type="EMBL" id="TXF11589.1"/>
    </source>
</evidence>
<feature type="chain" id="PRO_5022962690" description="Toxin co-regulated pilus biosynthesis protein Q C-terminal domain-containing protein" evidence="1">
    <location>
        <begin position="21"/>
        <end position="135"/>
    </location>
</feature>
<proteinExistence type="predicted"/>
<dbReference type="InterPro" id="IPR018927">
    <property type="entry name" value="Pilus_synth_Q_C"/>
</dbReference>
<evidence type="ECO:0000256" key="1">
    <source>
        <dbReference type="SAM" id="SignalP"/>
    </source>
</evidence>
<reference evidence="3 4" key="1">
    <citation type="submission" date="2019-08" db="EMBL/GenBank/DDBJ databases">
        <title>Pelomicrobium methylotrophicum gen. nov., sp. nov. a moderately thermophilic, facultatively anaerobic, lithoautotrophic and methylotrophic bacterium isolated from a terrestrial mud volcano.</title>
        <authorList>
            <person name="Slobodkina G.B."/>
            <person name="Merkel A.Y."/>
            <person name="Slobodkin A.I."/>
        </authorList>
    </citation>
    <scope>NUCLEOTIDE SEQUENCE [LARGE SCALE GENOMIC DNA]</scope>
    <source>
        <strain evidence="3 4">SM250</strain>
    </source>
</reference>
<comment type="caution">
    <text evidence="3">The sequence shown here is derived from an EMBL/GenBank/DDBJ whole genome shotgun (WGS) entry which is preliminary data.</text>
</comment>
<evidence type="ECO:0000313" key="4">
    <source>
        <dbReference type="Proteomes" id="UP000321201"/>
    </source>
</evidence>
<dbReference type="Pfam" id="PF10671">
    <property type="entry name" value="TcpQ"/>
    <property type="match status" value="1"/>
</dbReference>
<dbReference type="Proteomes" id="UP000321201">
    <property type="component" value="Unassembled WGS sequence"/>
</dbReference>
<evidence type="ECO:0000259" key="2">
    <source>
        <dbReference type="Pfam" id="PF10671"/>
    </source>
</evidence>
<feature type="domain" description="Toxin co-regulated pilus biosynthesis protein Q C-terminal" evidence="2">
    <location>
        <begin position="57"/>
        <end position="129"/>
    </location>
</feature>
<accession>A0A5C7EU89</accession>
<organism evidence="3 4">
    <name type="scientific">Pelomicrobium methylotrophicum</name>
    <dbReference type="NCBI Taxonomy" id="2602750"/>
    <lineage>
        <taxon>Bacteria</taxon>
        <taxon>Pseudomonadati</taxon>
        <taxon>Pseudomonadota</taxon>
        <taxon>Hydrogenophilia</taxon>
        <taxon>Hydrogenophilia incertae sedis</taxon>
        <taxon>Pelomicrobium</taxon>
    </lineage>
</organism>
<feature type="signal peptide" evidence="1">
    <location>
        <begin position="1"/>
        <end position="20"/>
    </location>
</feature>
<protein>
    <recommendedName>
        <fullName evidence="2">Toxin co-regulated pilus biosynthesis protein Q C-terminal domain-containing protein</fullName>
    </recommendedName>
</protein>
<dbReference type="EMBL" id="VPFL01000012">
    <property type="protein sequence ID" value="TXF11589.1"/>
    <property type="molecule type" value="Genomic_DNA"/>
</dbReference>
<name>A0A5C7EU89_9PROT</name>
<gene>
    <name evidence="3" type="ORF">FR698_09625</name>
</gene>